<gene>
    <name evidence="3" type="ORF">J2Z70_005850</name>
</gene>
<sequence>MPCTIYYTSAYFILKDNYNYSFIIHTKVGELMAGAVIPLSEATNGSTLRISGIEVQGVLRRRLLDLGFVAGNRVEVLRRSPLGDPTAYRISNTTIALRREESSLIYGELIGGGEG</sequence>
<dbReference type="InterPro" id="IPR007167">
    <property type="entry name" value="Fe-transptr_FeoA-like"/>
</dbReference>
<evidence type="ECO:0000313" key="3">
    <source>
        <dbReference type="EMBL" id="MBP2115652.1"/>
    </source>
</evidence>
<dbReference type="Pfam" id="PF04023">
    <property type="entry name" value="FeoA"/>
    <property type="match status" value="1"/>
</dbReference>
<dbReference type="SUPFAM" id="SSF50037">
    <property type="entry name" value="C-terminal domain of transcriptional repressors"/>
    <property type="match status" value="1"/>
</dbReference>
<keyword evidence="4" id="KW-1185">Reference proteome</keyword>
<comment type="caution">
    <text evidence="3">The sequence shown here is derived from an EMBL/GenBank/DDBJ whole genome shotgun (WGS) entry which is preliminary data.</text>
</comment>
<dbReference type="PANTHER" id="PTHR42954">
    <property type="entry name" value="FE(2+) TRANSPORT PROTEIN A"/>
    <property type="match status" value="1"/>
</dbReference>
<dbReference type="InterPro" id="IPR008988">
    <property type="entry name" value="Transcriptional_repressor_C"/>
</dbReference>
<feature type="domain" description="Ferrous iron transporter FeoA-like" evidence="2">
    <location>
        <begin position="37"/>
        <end position="109"/>
    </location>
</feature>
<reference evidence="3 4" key="1">
    <citation type="submission" date="2021-03" db="EMBL/GenBank/DDBJ databases">
        <title>Genomic Encyclopedia of Type Strains, Phase IV (KMG-IV): sequencing the most valuable type-strain genomes for metagenomic binning, comparative biology and taxonomic classification.</title>
        <authorList>
            <person name="Goeker M."/>
        </authorList>
    </citation>
    <scope>NUCLEOTIDE SEQUENCE [LARGE SCALE GENOMIC DNA]</scope>
    <source>
        <strain evidence="3 4">DSM 101953</strain>
    </source>
</reference>
<dbReference type="EMBL" id="JAGGLV010000029">
    <property type="protein sequence ID" value="MBP2115652.1"/>
    <property type="molecule type" value="Genomic_DNA"/>
</dbReference>
<dbReference type="SMART" id="SM00899">
    <property type="entry name" value="FeoA"/>
    <property type="match status" value="1"/>
</dbReference>
<dbReference type="PANTHER" id="PTHR42954:SF2">
    <property type="entry name" value="FE(2+) TRANSPORT PROTEIN A"/>
    <property type="match status" value="1"/>
</dbReference>
<dbReference type="Proteomes" id="UP000773462">
    <property type="component" value="Unassembled WGS sequence"/>
</dbReference>
<evidence type="ECO:0000313" key="4">
    <source>
        <dbReference type="Proteomes" id="UP000773462"/>
    </source>
</evidence>
<proteinExistence type="predicted"/>
<dbReference type="InterPro" id="IPR052713">
    <property type="entry name" value="FeoA"/>
</dbReference>
<dbReference type="Gene3D" id="2.30.30.90">
    <property type="match status" value="1"/>
</dbReference>
<organism evidence="3 4">
    <name type="scientific">Paenibacillus silagei</name>
    <dbReference type="NCBI Taxonomy" id="1670801"/>
    <lineage>
        <taxon>Bacteria</taxon>
        <taxon>Bacillati</taxon>
        <taxon>Bacillota</taxon>
        <taxon>Bacilli</taxon>
        <taxon>Bacillales</taxon>
        <taxon>Paenibacillaceae</taxon>
        <taxon>Paenibacillus</taxon>
    </lineage>
</organism>
<protein>
    <submittedName>
        <fullName evidence="3">Ferrous iron transport protein A</fullName>
    </submittedName>
</protein>
<accession>A0ABS4P021</accession>
<evidence type="ECO:0000256" key="1">
    <source>
        <dbReference type="ARBA" id="ARBA00023004"/>
    </source>
</evidence>
<dbReference type="InterPro" id="IPR038157">
    <property type="entry name" value="FeoA_core_dom"/>
</dbReference>
<name>A0ABS4P021_9BACL</name>
<keyword evidence="1" id="KW-0408">Iron</keyword>
<evidence type="ECO:0000259" key="2">
    <source>
        <dbReference type="SMART" id="SM00899"/>
    </source>
</evidence>